<gene>
    <name evidence="1" type="ORF">S01H4_25045</name>
</gene>
<accession>X1B2Q3</accession>
<comment type="caution">
    <text evidence="1">The sequence shown here is derived from an EMBL/GenBank/DDBJ whole genome shotgun (WGS) entry which is preliminary data.</text>
</comment>
<name>X1B2Q3_9ZZZZ</name>
<dbReference type="AlphaFoldDB" id="X1B2Q3"/>
<organism evidence="1">
    <name type="scientific">marine sediment metagenome</name>
    <dbReference type="NCBI Taxonomy" id="412755"/>
    <lineage>
        <taxon>unclassified sequences</taxon>
        <taxon>metagenomes</taxon>
        <taxon>ecological metagenomes</taxon>
    </lineage>
</organism>
<evidence type="ECO:0000313" key="1">
    <source>
        <dbReference type="EMBL" id="GAG89250.1"/>
    </source>
</evidence>
<feature type="non-terminal residue" evidence="1">
    <location>
        <position position="1"/>
    </location>
</feature>
<sequence>FGGYIYNPFLYEPIILNKIGISILELCNGCYLVSDIINLTADKFSYPIDFTTKIVLGYLLV</sequence>
<reference evidence="1" key="1">
    <citation type="journal article" date="2014" name="Front. Microbiol.">
        <title>High frequency of phylogenetically diverse reductive dehalogenase-homologous genes in deep subseafloor sedimentary metagenomes.</title>
        <authorList>
            <person name="Kawai M."/>
            <person name="Futagami T."/>
            <person name="Toyoda A."/>
            <person name="Takaki Y."/>
            <person name="Nishi S."/>
            <person name="Hori S."/>
            <person name="Arai W."/>
            <person name="Tsubouchi T."/>
            <person name="Morono Y."/>
            <person name="Uchiyama I."/>
            <person name="Ito T."/>
            <person name="Fujiyama A."/>
            <person name="Inagaki F."/>
            <person name="Takami H."/>
        </authorList>
    </citation>
    <scope>NUCLEOTIDE SEQUENCE</scope>
    <source>
        <strain evidence="1">Expedition CK06-06</strain>
    </source>
</reference>
<dbReference type="EMBL" id="BART01011862">
    <property type="protein sequence ID" value="GAG89250.1"/>
    <property type="molecule type" value="Genomic_DNA"/>
</dbReference>
<proteinExistence type="predicted"/>
<protein>
    <submittedName>
        <fullName evidence="1">Uncharacterized protein</fullName>
    </submittedName>
</protein>